<keyword evidence="11" id="KW-0238">DNA-binding</keyword>
<evidence type="ECO:0000256" key="13">
    <source>
        <dbReference type="ARBA" id="ARBA00023306"/>
    </source>
</evidence>
<evidence type="ECO:0000256" key="12">
    <source>
        <dbReference type="ARBA" id="ARBA00023136"/>
    </source>
</evidence>
<dbReference type="Pfam" id="PF01580">
    <property type="entry name" value="FtsK_SpoIIIE"/>
    <property type="match status" value="1"/>
</dbReference>
<feature type="transmembrane region" description="Helical" evidence="16">
    <location>
        <begin position="92"/>
        <end position="120"/>
    </location>
</feature>
<evidence type="ECO:0000256" key="11">
    <source>
        <dbReference type="ARBA" id="ARBA00023125"/>
    </source>
</evidence>
<dbReference type="Gene3D" id="3.30.980.40">
    <property type="match status" value="1"/>
</dbReference>
<reference evidence="18" key="1">
    <citation type="submission" date="2021-04" db="EMBL/GenBank/DDBJ databases">
        <title>Oceanospirillales bacteria with DddD are important DMSP degraders in coastal seawater.</title>
        <authorList>
            <person name="Liu J."/>
        </authorList>
    </citation>
    <scope>NUCLEOTIDE SEQUENCE</scope>
    <source>
        <strain evidence="18">GY6</strain>
    </source>
</reference>
<protein>
    <recommendedName>
        <fullName evidence="3">DNA translocase FtsK</fullName>
    </recommendedName>
</protein>
<dbReference type="SMART" id="SM00843">
    <property type="entry name" value="Ftsk_gamma"/>
    <property type="match status" value="1"/>
</dbReference>
<dbReference type="Gene3D" id="1.10.10.10">
    <property type="entry name" value="Winged helix-like DNA-binding domain superfamily/Winged helix DNA-binding domain"/>
    <property type="match status" value="1"/>
</dbReference>
<sequence length="919" mass="100291">MLFFSSFLWIVVRIFFLSHSSQTNSHEASVETGANETRITTFSELLARVVKEGGLIIVIGFAVFLQLALFGYDSRDPGWSHLGYQPEARNFTGYVGAWLADLGLSVFGLAAWLIPLMLFVPAVRFMVRRQVSLLDGIPFMMLRFTGAILVLLCLATLAATHLSNAAAQLPFSMGGLVGQAVSDLAVSLFSLIGSSVVIWTVLLFGFTLMLELSWSHMLERLGRGFFELGAKFKPAAREKPEKAEANPYAAEDEEKRNLLRVAARQGHKTVTSRTEPVIGVNAHEHNDQHTRNTLSKEPLRREAARKDPVFEQPPVQPSSEEFAGDNLYADAPLISELAVDAKRNSYATSDDAAEVEDIPLVTRYAEPQSGQAYVPDTDQAFAGVDRKGVKVVPLSEAHTPMKDSELGLDHLPQATRRREPRRKIPSLDLLDAPELKQGHCYSDDQLEEMSRLLESKLKDFGIVAEVVEVNPGPVITRFELQPAPGVKASRITNLARDLARSMAVMSVRVVEVIAGKSVIGIEIPNEERQMVRLSEVLNSKPYKEASSKLTLGLGNDIAGNPVVANLAKMPHLLVAGTTGSGKSVGVNAMLLSLLFKATPDEVRLMLVDPKMLELSVYEGIPHLLAPVITDMKEAAGGLRWCVAEMERRYKLMSKMGVRNIAGYNDKVTEARDKGAPLLDPLWNPEEQGLPSDAPAPYLETLPYIVVCIDEFADMIMVVGKKVEELIARIAQKARAAGIHLILATQRPSVDVITGLIKANIPTRIGFQVSSKIDSRTVLDQSGAEHLLGNGDMLYLPAGSSLPNRVHGAFVGDDEVHRVVESWKKIGAPDYLITDLSEVVEGGGGAFSGDMDEEQDALYDEAVAFVTETRKASISSVQRKLKIGYNRAARMIETMEAAGVVSSASHNGAREVLAPPPPKD</sequence>
<dbReference type="PANTHER" id="PTHR22683">
    <property type="entry name" value="SPORULATION PROTEIN RELATED"/>
    <property type="match status" value="1"/>
</dbReference>
<feature type="transmembrane region" description="Helical" evidence="16">
    <location>
        <begin position="141"/>
        <end position="164"/>
    </location>
</feature>
<dbReference type="InterPro" id="IPR018541">
    <property type="entry name" value="Ftsk_gamma"/>
</dbReference>
<comment type="subcellular location">
    <subcellularLocation>
        <location evidence="1">Cell membrane</location>
        <topology evidence="1">Multi-pass membrane protein</topology>
    </subcellularLocation>
</comment>
<dbReference type="InterPro" id="IPR036388">
    <property type="entry name" value="WH-like_DNA-bd_sf"/>
</dbReference>
<dbReference type="InterPro" id="IPR050206">
    <property type="entry name" value="FtsK/SpoIIIE/SftA"/>
</dbReference>
<dbReference type="InterPro" id="IPR002543">
    <property type="entry name" value="FtsK_dom"/>
</dbReference>
<dbReference type="EMBL" id="CP073344">
    <property type="protein sequence ID" value="UTW04988.1"/>
    <property type="molecule type" value="Genomic_DNA"/>
</dbReference>
<dbReference type="Gene3D" id="3.40.50.300">
    <property type="entry name" value="P-loop containing nucleotide triphosphate hydrolases"/>
    <property type="match status" value="1"/>
</dbReference>
<keyword evidence="10 16" id="KW-1133">Transmembrane helix</keyword>
<evidence type="ECO:0000313" key="19">
    <source>
        <dbReference type="Proteomes" id="UP001059950"/>
    </source>
</evidence>
<dbReference type="InterPro" id="IPR041027">
    <property type="entry name" value="FtsK_alpha"/>
</dbReference>
<dbReference type="Pfam" id="PF13491">
    <property type="entry name" value="FtsK_4TM"/>
    <property type="match status" value="1"/>
</dbReference>
<dbReference type="Proteomes" id="UP001059950">
    <property type="component" value="Chromosome"/>
</dbReference>
<evidence type="ECO:0000256" key="4">
    <source>
        <dbReference type="ARBA" id="ARBA00022475"/>
    </source>
</evidence>
<feature type="domain" description="FtsK" evidence="17">
    <location>
        <begin position="559"/>
        <end position="775"/>
    </location>
</feature>
<comment type="similarity">
    <text evidence="2">Belongs to the FtsK/SpoIIIE/SftA family.</text>
</comment>
<dbReference type="InterPro" id="IPR025199">
    <property type="entry name" value="FtsK_4TM"/>
</dbReference>
<evidence type="ECO:0000259" key="17">
    <source>
        <dbReference type="PROSITE" id="PS50901"/>
    </source>
</evidence>
<evidence type="ECO:0000256" key="6">
    <source>
        <dbReference type="ARBA" id="ARBA00022692"/>
    </source>
</evidence>
<keyword evidence="4" id="KW-1003">Cell membrane</keyword>
<keyword evidence="13" id="KW-0131">Cell cycle</keyword>
<evidence type="ECO:0000256" key="5">
    <source>
        <dbReference type="ARBA" id="ARBA00022618"/>
    </source>
</evidence>
<keyword evidence="12 16" id="KW-0472">Membrane</keyword>
<keyword evidence="6 16" id="KW-0812">Transmembrane</keyword>
<dbReference type="Pfam" id="PF17854">
    <property type="entry name" value="FtsK_alpha"/>
    <property type="match status" value="1"/>
</dbReference>
<feature type="region of interest" description="Disordered" evidence="15">
    <location>
        <begin position="287"/>
        <end position="322"/>
    </location>
</feature>
<dbReference type="CDD" id="cd01127">
    <property type="entry name" value="TrwB_TraG_TraD_VirD4"/>
    <property type="match status" value="1"/>
</dbReference>
<evidence type="ECO:0000256" key="9">
    <source>
        <dbReference type="ARBA" id="ARBA00022840"/>
    </source>
</evidence>
<evidence type="ECO:0000256" key="7">
    <source>
        <dbReference type="ARBA" id="ARBA00022741"/>
    </source>
</evidence>
<proteinExistence type="inferred from homology"/>
<keyword evidence="19" id="KW-1185">Reference proteome</keyword>
<evidence type="ECO:0000256" key="3">
    <source>
        <dbReference type="ARBA" id="ARBA00020887"/>
    </source>
</evidence>
<feature type="binding site" evidence="14">
    <location>
        <begin position="576"/>
        <end position="583"/>
    </location>
    <ligand>
        <name>ATP</name>
        <dbReference type="ChEBI" id="CHEBI:30616"/>
    </ligand>
</feature>
<feature type="compositionally biased region" description="Basic and acidic residues" evidence="15">
    <location>
        <begin position="297"/>
        <end position="309"/>
    </location>
</feature>
<dbReference type="SUPFAM" id="SSF46785">
    <property type="entry name" value="Winged helix' DNA-binding domain"/>
    <property type="match status" value="1"/>
</dbReference>
<dbReference type="InterPro" id="IPR027417">
    <property type="entry name" value="P-loop_NTPase"/>
</dbReference>
<evidence type="ECO:0000256" key="2">
    <source>
        <dbReference type="ARBA" id="ARBA00006474"/>
    </source>
</evidence>
<evidence type="ECO:0000256" key="8">
    <source>
        <dbReference type="ARBA" id="ARBA00022829"/>
    </source>
</evidence>
<dbReference type="Pfam" id="PF09397">
    <property type="entry name" value="FtsK_gamma"/>
    <property type="match status" value="1"/>
</dbReference>
<keyword evidence="7 14" id="KW-0547">Nucleotide-binding</keyword>
<evidence type="ECO:0000313" key="18">
    <source>
        <dbReference type="EMBL" id="UTW04988.1"/>
    </source>
</evidence>
<name>A0ABY5GYV6_9GAMM</name>
<evidence type="ECO:0000256" key="10">
    <source>
        <dbReference type="ARBA" id="ARBA00022989"/>
    </source>
</evidence>
<feature type="transmembrane region" description="Helical" evidence="16">
    <location>
        <begin position="53"/>
        <end position="72"/>
    </location>
</feature>
<feature type="transmembrane region" description="Helical" evidence="16">
    <location>
        <begin position="184"/>
        <end position="210"/>
    </location>
</feature>
<accession>A0ABY5GYV6</accession>
<evidence type="ECO:0000256" key="1">
    <source>
        <dbReference type="ARBA" id="ARBA00004651"/>
    </source>
</evidence>
<keyword evidence="5" id="KW-0132">Cell division</keyword>
<evidence type="ECO:0000256" key="16">
    <source>
        <dbReference type="SAM" id="Phobius"/>
    </source>
</evidence>
<dbReference type="PANTHER" id="PTHR22683:SF41">
    <property type="entry name" value="DNA TRANSLOCASE FTSK"/>
    <property type="match status" value="1"/>
</dbReference>
<dbReference type="InterPro" id="IPR036390">
    <property type="entry name" value="WH_DNA-bd_sf"/>
</dbReference>
<keyword evidence="8" id="KW-0159">Chromosome partition</keyword>
<dbReference type="PROSITE" id="PS50901">
    <property type="entry name" value="FTSK"/>
    <property type="match status" value="1"/>
</dbReference>
<dbReference type="SUPFAM" id="SSF52540">
    <property type="entry name" value="P-loop containing nucleoside triphosphate hydrolases"/>
    <property type="match status" value="1"/>
</dbReference>
<keyword evidence="9 14" id="KW-0067">ATP-binding</keyword>
<gene>
    <name evidence="18" type="ORF">KDX31_08320</name>
</gene>
<evidence type="ECO:0000256" key="14">
    <source>
        <dbReference type="PROSITE-ProRule" id="PRU00289"/>
    </source>
</evidence>
<evidence type="ECO:0000256" key="15">
    <source>
        <dbReference type="SAM" id="MobiDB-lite"/>
    </source>
</evidence>
<organism evidence="18 19">
    <name type="scientific">Amphritea atlantica</name>
    <dbReference type="NCBI Taxonomy" id="355243"/>
    <lineage>
        <taxon>Bacteria</taxon>
        <taxon>Pseudomonadati</taxon>
        <taxon>Pseudomonadota</taxon>
        <taxon>Gammaproteobacteria</taxon>
        <taxon>Oceanospirillales</taxon>
        <taxon>Oceanospirillaceae</taxon>
        <taxon>Amphritea</taxon>
    </lineage>
</organism>